<keyword evidence="3" id="KW-1185">Reference proteome</keyword>
<feature type="compositionally biased region" description="Basic and acidic residues" evidence="1">
    <location>
        <begin position="87"/>
        <end position="96"/>
    </location>
</feature>
<feature type="region of interest" description="Disordered" evidence="1">
    <location>
        <begin position="70"/>
        <end position="96"/>
    </location>
</feature>
<dbReference type="Proteomes" id="UP000269721">
    <property type="component" value="Unassembled WGS sequence"/>
</dbReference>
<proteinExistence type="predicted"/>
<evidence type="ECO:0000256" key="1">
    <source>
        <dbReference type="SAM" id="MobiDB-lite"/>
    </source>
</evidence>
<evidence type="ECO:0000313" key="3">
    <source>
        <dbReference type="Proteomes" id="UP000269721"/>
    </source>
</evidence>
<gene>
    <name evidence="2" type="ORF">BDK51DRAFT_28071</name>
</gene>
<organism evidence="2 3">
    <name type="scientific">Blyttiomyces helicus</name>
    <dbReference type="NCBI Taxonomy" id="388810"/>
    <lineage>
        <taxon>Eukaryota</taxon>
        <taxon>Fungi</taxon>
        <taxon>Fungi incertae sedis</taxon>
        <taxon>Chytridiomycota</taxon>
        <taxon>Chytridiomycota incertae sedis</taxon>
        <taxon>Chytridiomycetes</taxon>
        <taxon>Chytridiomycetes incertae sedis</taxon>
        <taxon>Blyttiomyces</taxon>
    </lineage>
</organism>
<evidence type="ECO:0000313" key="2">
    <source>
        <dbReference type="EMBL" id="RKO85880.1"/>
    </source>
</evidence>
<sequence length="250" mass="28221">MFAELLHLREGATDRRTQTRLVERTTHTLRLDFHGVGSLESGQLRRHLGGSHPLSLGMARTVYAEMKDCQNREKKDHEGEGEEEGESKEQEDRREMRPLLPSVDSIRKGVSACQVWGSGQQGVGGEAKECGERNRIVLASPLYLVSWLKTRKRVGRSAAMGWVKVEVARVLFPLSHLLLSCLLPLPLFSLGQAGLLLPLLPDVRQQKKRGSGLRIFQDTSPTEDRTPAKNWKYDQRQPRTIHALLLQQYA</sequence>
<reference evidence="3" key="1">
    <citation type="journal article" date="2018" name="Nat. Microbiol.">
        <title>Leveraging single-cell genomics to expand the fungal tree of life.</title>
        <authorList>
            <person name="Ahrendt S.R."/>
            <person name="Quandt C.A."/>
            <person name="Ciobanu D."/>
            <person name="Clum A."/>
            <person name="Salamov A."/>
            <person name="Andreopoulos B."/>
            <person name="Cheng J.F."/>
            <person name="Woyke T."/>
            <person name="Pelin A."/>
            <person name="Henrissat B."/>
            <person name="Reynolds N.K."/>
            <person name="Benny G.L."/>
            <person name="Smith M.E."/>
            <person name="James T.Y."/>
            <person name="Grigoriev I.V."/>
        </authorList>
    </citation>
    <scope>NUCLEOTIDE SEQUENCE [LARGE SCALE GENOMIC DNA]</scope>
</reference>
<accession>A0A4P9W561</accession>
<feature type="non-terminal residue" evidence="2">
    <location>
        <position position="250"/>
    </location>
</feature>
<dbReference type="EMBL" id="KZ998657">
    <property type="protein sequence ID" value="RKO85880.1"/>
    <property type="molecule type" value="Genomic_DNA"/>
</dbReference>
<protein>
    <submittedName>
        <fullName evidence="2">Uncharacterized protein</fullName>
    </submittedName>
</protein>
<dbReference type="AlphaFoldDB" id="A0A4P9W561"/>
<name>A0A4P9W561_9FUNG</name>